<feature type="compositionally biased region" description="Basic residues" evidence="1">
    <location>
        <begin position="259"/>
        <end position="273"/>
    </location>
</feature>
<keyword evidence="2" id="KW-1133">Transmembrane helix</keyword>
<dbReference type="EMBL" id="CP066065">
    <property type="protein sequence ID" value="QQC43217.1"/>
    <property type="molecule type" value="Genomic_DNA"/>
</dbReference>
<feature type="compositionally biased region" description="Basic and acidic residues" evidence="1">
    <location>
        <begin position="856"/>
        <end position="866"/>
    </location>
</feature>
<evidence type="ECO:0000313" key="5">
    <source>
        <dbReference type="Proteomes" id="UP000595220"/>
    </source>
</evidence>
<keyword evidence="3" id="KW-0732">Signal</keyword>
<dbReference type="Proteomes" id="UP000595220">
    <property type="component" value="Chromosome"/>
</dbReference>
<evidence type="ECO:0000256" key="2">
    <source>
        <dbReference type="SAM" id="Phobius"/>
    </source>
</evidence>
<feature type="compositionally biased region" description="Pro residues" evidence="1">
    <location>
        <begin position="322"/>
        <end position="355"/>
    </location>
</feature>
<evidence type="ECO:0000256" key="3">
    <source>
        <dbReference type="SAM" id="SignalP"/>
    </source>
</evidence>
<feature type="compositionally biased region" description="Low complexity" evidence="1">
    <location>
        <begin position="404"/>
        <end position="415"/>
    </location>
</feature>
<evidence type="ECO:0000313" key="4">
    <source>
        <dbReference type="EMBL" id="QQC43217.1"/>
    </source>
</evidence>
<feature type="signal peptide" evidence="3">
    <location>
        <begin position="1"/>
        <end position="26"/>
    </location>
</feature>
<feature type="compositionally biased region" description="Basic and acidic residues" evidence="1">
    <location>
        <begin position="495"/>
        <end position="508"/>
    </location>
</feature>
<feature type="compositionally biased region" description="Low complexity" evidence="1">
    <location>
        <begin position="288"/>
        <end position="302"/>
    </location>
</feature>
<feature type="region of interest" description="Disordered" evidence="1">
    <location>
        <begin position="254"/>
        <end position="567"/>
    </location>
</feature>
<feature type="compositionally biased region" description="Low complexity" evidence="1">
    <location>
        <begin position="377"/>
        <end position="394"/>
    </location>
</feature>
<dbReference type="AlphaFoldDB" id="A0AAP9Y5R0"/>
<gene>
    <name evidence="4" type="ORF">I6H42_05220</name>
</gene>
<sequence length="922" mass="96814">MRLSRALCATLGALFIALTLPSATHAANAPTLSEAYVVTKDGQVVDTLTVTDPSRTMSESICNPYVGNSTDHHVEFMTRDDASVCHMQLMYSRLQDDPEFAVQDSGEFVLTARTDQTLSEYRKIFGSSLSLASVFLSVEGEVKSSTSGASTSATIYEGRSLSVSTWTTPVPQVITVNGSLNAGGNLSTGGGANGLKNPWGVTPIPGNGASPEAAAAASSSDPSIGLLIALIVSLIVLVLVAVIIFYVLRARKSEESSRGAKRPAHPSHVRRPSASRINEAGGPRASTAPVAFAPPSRPSAAAVPPPVQARRESVDPDSSRRPTPPIPPPAPAPAPKPAPAPAPKPMPAPATPPASEPKRVPVSKRVPAPESVPAPEPTQASTSTPPQSTPSDTSFARGDKSRPAHAAQTSADASARVPMTPKRRHSRSGHRPAVFPERPAQPFPQPPSSAGSTQEPSVPDAASPQRGANTPVAPIPAAPPSIEGSQGSRRSASVWDRETHVASERAPIEDSSAASFAQPGKQVQARAVPQPEANAPARAEEAPAHFAAPVPPPPASLDEAAENPDEATDTLLLPRIQRAVIPMPAAESVAVPEPEPILAPPPAPVAPTPDPEPVFAPEPEPAIAPPYTPDPTPEPEPVFAPEPKPEPEPAITPPPAPKPEPAIAPPYTPDPTPEPEPVFAPEPKPEPEPAITPPPAPEPEPVVAPEPEPAITPPLAPKPEPAIAPPYTPDATPEPEPVFAPEPEPAPASLMPVDDEAELPTARLPRIRSTSSFDWSTPASATPAPEPPRREHAFVDTPPLAPPPARESTPAPQSSAPPLPSQPGPMATPQAPAAPQAPAVPPSVQEDWNAEFSWNEEARQEQEGESKRRKRWGWGRRRKQREEPAPATPEVDEQTPSDRVPIIAIDAQDDDWNDWQNWNSRS</sequence>
<feature type="transmembrane region" description="Helical" evidence="2">
    <location>
        <begin position="224"/>
        <end position="248"/>
    </location>
</feature>
<keyword evidence="2" id="KW-0812">Transmembrane</keyword>
<keyword evidence="5" id="KW-1185">Reference proteome</keyword>
<feature type="compositionally biased region" description="Low complexity" evidence="1">
    <location>
        <begin position="824"/>
        <end position="837"/>
    </location>
</feature>
<protein>
    <submittedName>
        <fullName evidence="4">Uncharacterized protein</fullName>
    </submittedName>
</protein>
<organism evidence="4 5">
    <name type="scientific">Schaalia meyeri</name>
    <dbReference type="NCBI Taxonomy" id="52773"/>
    <lineage>
        <taxon>Bacteria</taxon>
        <taxon>Bacillati</taxon>
        <taxon>Actinomycetota</taxon>
        <taxon>Actinomycetes</taxon>
        <taxon>Actinomycetales</taxon>
        <taxon>Actinomycetaceae</taxon>
        <taxon>Schaalia</taxon>
    </lineage>
</organism>
<feature type="compositionally biased region" description="Basic and acidic residues" evidence="1">
    <location>
        <begin position="309"/>
        <end position="320"/>
    </location>
</feature>
<feature type="compositionally biased region" description="Pro residues" evidence="1">
    <location>
        <begin position="593"/>
        <end position="746"/>
    </location>
</feature>
<feature type="chain" id="PRO_5042931956" evidence="3">
    <location>
        <begin position="27"/>
        <end position="922"/>
    </location>
</feature>
<keyword evidence="2" id="KW-0472">Membrane</keyword>
<accession>A0AAP9Y5R0</accession>
<feature type="compositionally biased region" description="Basic residues" evidence="1">
    <location>
        <begin position="867"/>
        <end position="879"/>
    </location>
</feature>
<evidence type="ECO:0000256" key="1">
    <source>
        <dbReference type="SAM" id="MobiDB-lite"/>
    </source>
</evidence>
<feature type="region of interest" description="Disordered" evidence="1">
    <location>
        <begin position="587"/>
        <end position="922"/>
    </location>
</feature>
<reference evidence="4 5" key="1">
    <citation type="submission" date="2020-12" db="EMBL/GenBank/DDBJ databases">
        <title>FDA dAtabase for Regulatory Grade micrObial Sequences (FDA-ARGOS): Supporting development and validation of Infectious Disease Dx tests.</title>
        <authorList>
            <person name="Sproer C."/>
            <person name="Gronow S."/>
            <person name="Severitt S."/>
            <person name="Schroder I."/>
            <person name="Tallon L."/>
            <person name="Sadzewicz L."/>
            <person name="Zhao X."/>
            <person name="Boylan J."/>
            <person name="Ott S."/>
            <person name="Bowen H."/>
            <person name="Vavikolanu K."/>
            <person name="Mehta A."/>
            <person name="Aluvathingal J."/>
            <person name="Nadendla S."/>
            <person name="Lowell S."/>
            <person name="Myers T."/>
            <person name="Yan Y."/>
            <person name="Sichtig H."/>
        </authorList>
    </citation>
    <scope>NUCLEOTIDE SEQUENCE [LARGE SCALE GENOMIC DNA]</scope>
    <source>
        <strain evidence="4 5">FDAARGOS_985</strain>
    </source>
</reference>
<proteinExistence type="predicted"/>
<feature type="compositionally biased region" description="Basic residues" evidence="1">
    <location>
        <begin position="421"/>
        <end position="430"/>
    </location>
</feature>
<dbReference type="PRINTS" id="PR01217">
    <property type="entry name" value="PRICHEXTENSN"/>
</dbReference>
<name>A0AAP9Y5R0_9ACTO</name>